<evidence type="ECO:0000256" key="1">
    <source>
        <dbReference type="SAM" id="MobiDB-lite"/>
    </source>
</evidence>
<comment type="caution">
    <text evidence="3">The sequence shown here is derived from an EMBL/GenBank/DDBJ whole genome shotgun (WGS) entry which is preliminary data.</text>
</comment>
<dbReference type="InParanoid" id="A0A2V0P0G3"/>
<keyword evidence="4" id="KW-1185">Reference proteome</keyword>
<feature type="region of interest" description="Disordered" evidence="1">
    <location>
        <begin position="400"/>
        <end position="430"/>
    </location>
</feature>
<name>A0A2V0P0G3_9CHLO</name>
<reference evidence="3 4" key="1">
    <citation type="journal article" date="2018" name="Sci. Rep.">
        <title>Raphidocelis subcapitata (=Pseudokirchneriella subcapitata) provides an insight into genome evolution and environmental adaptations in the Sphaeropleales.</title>
        <authorList>
            <person name="Suzuki S."/>
            <person name="Yamaguchi H."/>
            <person name="Nakajima N."/>
            <person name="Kawachi M."/>
        </authorList>
    </citation>
    <scope>NUCLEOTIDE SEQUENCE [LARGE SCALE GENOMIC DNA]</scope>
    <source>
        <strain evidence="3 4">NIES-35</strain>
    </source>
</reference>
<feature type="region of interest" description="Disordered" evidence="1">
    <location>
        <begin position="31"/>
        <end position="53"/>
    </location>
</feature>
<evidence type="ECO:0000256" key="2">
    <source>
        <dbReference type="SAM" id="SignalP"/>
    </source>
</evidence>
<dbReference type="AlphaFoldDB" id="A0A2V0P0G3"/>
<dbReference type="Proteomes" id="UP000247498">
    <property type="component" value="Unassembled WGS sequence"/>
</dbReference>
<accession>A0A2V0P0G3</accession>
<evidence type="ECO:0000313" key="4">
    <source>
        <dbReference type="Proteomes" id="UP000247498"/>
    </source>
</evidence>
<gene>
    <name evidence="3" type="ORF">Rsub_03147</name>
</gene>
<evidence type="ECO:0000313" key="3">
    <source>
        <dbReference type="EMBL" id="GBF90575.1"/>
    </source>
</evidence>
<protein>
    <submittedName>
        <fullName evidence="3">Uncharacterized protein</fullName>
    </submittedName>
</protein>
<dbReference type="EMBL" id="BDRX01000018">
    <property type="protein sequence ID" value="GBF90575.1"/>
    <property type="molecule type" value="Genomic_DNA"/>
</dbReference>
<keyword evidence="2" id="KW-0732">Signal</keyword>
<sequence length="467" mass="48556">MGGKRAESRPPAAGWTVLLALACCCAGSRAADAGGIGRKAPRTGSGGALAPPARRLRQDGAAPAAALPSTIKKCLWSESVGCALNPSFMFTVDARPDSYERTLLQIVAMRYACLAHASEAECHDDVRGWCNWSGDACALYYDDADFVGLLLWSSTALACDGSLLADVVRCSFELYRSDCNAAPGCMWMQLACYPPGLSGAISMPPKLLDFKAQVHAGAPEVWGTCAGAEVYKRYASACNYTTEAGCVTSSEGCHWLPEYPAEVAPNPLNLSRPCVLASTSSPVESVLLGGGALSKAVVAAQQECTQRFDEPSCTKQLVPIDSSALGDALTFAAAKAPFVSASWGAAAPAAAERLPLPLPVASANPLKRATAAWRQQQQQKQQQQQSVVGAVAQADAALHDPGAPRAASGAPGGEPSRASGDGAAPGLRPARLPPACPRVFQGLCSAALRASQLKLRLRSFLLAQAQQ</sequence>
<organism evidence="3 4">
    <name type="scientific">Raphidocelis subcapitata</name>
    <dbReference type="NCBI Taxonomy" id="307507"/>
    <lineage>
        <taxon>Eukaryota</taxon>
        <taxon>Viridiplantae</taxon>
        <taxon>Chlorophyta</taxon>
        <taxon>core chlorophytes</taxon>
        <taxon>Chlorophyceae</taxon>
        <taxon>CS clade</taxon>
        <taxon>Sphaeropleales</taxon>
        <taxon>Selenastraceae</taxon>
        <taxon>Raphidocelis</taxon>
    </lineage>
</organism>
<feature type="chain" id="PRO_5016090379" evidence="2">
    <location>
        <begin position="31"/>
        <end position="467"/>
    </location>
</feature>
<feature type="signal peptide" evidence="2">
    <location>
        <begin position="1"/>
        <end position="30"/>
    </location>
</feature>
<dbReference type="PROSITE" id="PS51257">
    <property type="entry name" value="PROKAR_LIPOPROTEIN"/>
    <property type="match status" value="1"/>
</dbReference>
<dbReference type="OrthoDB" id="549612at2759"/>
<proteinExistence type="predicted"/>